<protein>
    <submittedName>
        <fullName evidence="2">Uncharacterized protein</fullName>
    </submittedName>
</protein>
<dbReference type="Proteomes" id="UP000325672">
    <property type="component" value="Unassembled WGS sequence"/>
</dbReference>
<evidence type="ECO:0000313" key="2">
    <source>
        <dbReference type="EMBL" id="KAE8138681.1"/>
    </source>
</evidence>
<feature type="region of interest" description="Disordered" evidence="1">
    <location>
        <begin position="158"/>
        <end position="177"/>
    </location>
</feature>
<sequence length="177" mass="19327">MNTSDLCVLAVPAKGKGVANASSPQFGEFNKESTFELLVAPIQQSNFDGIGSNSQRLPRNACLKKLLTQLQRPGSPIPFRGVLLTGSVQCLVRNWDYATGIAELMQSLNTLVHQGKELYLFGAYVRHLERNIILMCLDEDMGIQAWGVIAKDYLQPPNAAPKANGRPTPFIATGRKA</sequence>
<name>A0A5N6SY22_ASPPS</name>
<evidence type="ECO:0000256" key="1">
    <source>
        <dbReference type="SAM" id="MobiDB-lite"/>
    </source>
</evidence>
<organism evidence="2 3">
    <name type="scientific">Aspergillus pseudotamarii</name>
    <dbReference type="NCBI Taxonomy" id="132259"/>
    <lineage>
        <taxon>Eukaryota</taxon>
        <taxon>Fungi</taxon>
        <taxon>Dikarya</taxon>
        <taxon>Ascomycota</taxon>
        <taxon>Pezizomycotina</taxon>
        <taxon>Eurotiomycetes</taxon>
        <taxon>Eurotiomycetidae</taxon>
        <taxon>Eurotiales</taxon>
        <taxon>Aspergillaceae</taxon>
        <taxon>Aspergillus</taxon>
        <taxon>Aspergillus subgen. Circumdati</taxon>
    </lineage>
</organism>
<proteinExistence type="predicted"/>
<dbReference type="RefSeq" id="XP_031914744.1">
    <property type="nucleotide sequence ID" value="XM_032059697.1"/>
</dbReference>
<accession>A0A5N6SY22</accession>
<gene>
    <name evidence="2" type="ORF">BDV38DRAFT_281978</name>
</gene>
<dbReference type="EMBL" id="ML743570">
    <property type="protein sequence ID" value="KAE8138681.1"/>
    <property type="molecule type" value="Genomic_DNA"/>
</dbReference>
<evidence type="ECO:0000313" key="3">
    <source>
        <dbReference type="Proteomes" id="UP000325672"/>
    </source>
</evidence>
<reference evidence="2 3" key="1">
    <citation type="submission" date="2019-04" db="EMBL/GenBank/DDBJ databases">
        <title>Friends and foes A comparative genomics study of 23 Aspergillus species from section Flavi.</title>
        <authorList>
            <consortium name="DOE Joint Genome Institute"/>
            <person name="Kjaerbolling I."/>
            <person name="Vesth T."/>
            <person name="Frisvad J.C."/>
            <person name="Nybo J.L."/>
            <person name="Theobald S."/>
            <person name="Kildgaard S."/>
            <person name="Isbrandt T."/>
            <person name="Kuo A."/>
            <person name="Sato A."/>
            <person name="Lyhne E.K."/>
            <person name="Kogle M.E."/>
            <person name="Wiebenga A."/>
            <person name="Kun R.S."/>
            <person name="Lubbers R.J."/>
            <person name="Makela M.R."/>
            <person name="Barry K."/>
            <person name="Chovatia M."/>
            <person name="Clum A."/>
            <person name="Daum C."/>
            <person name="Haridas S."/>
            <person name="He G."/>
            <person name="LaButti K."/>
            <person name="Lipzen A."/>
            <person name="Mondo S."/>
            <person name="Riley R."/>
            <person name="Salamov A."/>
            <person name="Simmons B.A."/>
            <person name="Magnuson J.K."/>
            <person name="Henrissat B."/>
            <person name="Mortensen U.H."/>
            <person name="Larsen T.O."/>
            <person name="Devries R.P."/>
            <person name="Grigoriev I.V."/>
            <person name="Machida M."/>
            <person name="Baker S.E."/>
            <person name="Andersen M.R."/>
        </authorList>
    </citation>
    <scope>NUCLEOTIDE SEQUENCE [LARGE SCALE GENOMIC DNA]</scope>
    <source>
        <strain evidence="2 3">CBS 117625</strain>
    </source>
</reference>
<keyword evidence="3" id="KW-1185">Reference proteome</keyword>
<dbReference type="AlphaFoldDB" id="A0A5N6SY22"/>
<dbReference type="GeneID" id="43643907"/>